<evidence type="ECO:0000313" key="1">
    <source>
        <dbReference type="EMBL" id="CAD7238267.1"/>
    </source>
</evidence>
<dbReference type="Pfam" id="PF02601">
    <property type="entry name" value="Exonuc_VII_L"/>
    <property type="match status" value="1"/>
</dbReference>
<protein>
    <submittedName>
        <fullName evidence="1">Uncharacterized protein</fullName>
    </submittedName>
</protein>
<dbReference type="NCBIfam" id="TIGR00237">
    <property type="entry name" value="xseA"/>
    <property type="match status" value="1"/>
</dbReference>
<dbReference type="PANTHER" id="PTHR30008">
    <property type="entry name" value="EXODEOXYRIBONUCLEASE 7 LARGE SUBUNIT"/>
    <property type="match status" value="1"/>
</dbReference>
<dbReference type="InterPro" id="IPR020579">
    <property type="entry name" value="Exonuc_VII_lsu_C"/>
</dbReference>
<dbReference type="PANTHER" id="PTHR30008:SF0">
    <property type="entry name" value="EXODEOXYRIBONUCLEASE 7 LARGE SUBUNIT"/>
    <property type="match status" value="1"/>
</dbReference>
<dbReference type="GO" id="GO:0006308">
    <property type="term" value="P:DNA catabolic process"/>
    <property type="evidence" value="ECO:0007669"/>
    <property type="project" value="InterPro"/>
</dbReference>
<feature type="non-terminal residue" evidence="1">
    <location>
        <position position="1"/>
    </location>
</feature>
<dbReference type="InterPro" id="IPR003753">
    <property type="entry name" value="Exonuc_VII_L"/>
</dbReference>
<dbReference type="OrthoDB" id="10067758at2759"/>
<dbReference type="AlphaFoldDB" id="A0A7R9A061"/>
<dbReference type="GO" id="GO:0009318">
    <property type="term" value="C:exodeoxyribonuclease VII complex"/>
    <property type="evidence" value="ECO:0007669"/>
    <property type="project" value="InterPro"/>
</dbReference>
<proteinExistence type="predicted"/>
<organism evidence="1">
    <name type="scientific">Cyprideis torosa</name>
    <dbReference type="NCBI Taxonomy" id="163714"/>
    <lineage>
        <taxon>Eukaryota</taxon>
        <taxon>Metazoa</taxon>
        <taxon>Ecdysozoa</taxon>
        <taxon>Arthropoda</taxon>
        <taxon>Crustacea</taxon>
        <taxon>Oligostraca</taxon>
        <taxon>Ostracoda</taxon>
        <taxon>Podocopa</taxon>
        <taxon>Podocopida</taxon>
        <taxon>Cytherocopina</taxon>
        <taxon>Cytheroidea</taxon>
        <taxon>Cytherideidae</taxon>
        <taxon>Cyprideis</taxon>
    </lineage>
</organism>
<dbReference type="GO" id="GO:0008855">
    <property type="term" value="F:exodeoxyribonuclease VII activity"/>
    <property type="evidence" value="ECO:0007669"/>
    <property type="project" value="InterPro"/>
</dbReference>
<reference evidence="1" key="1">
    <citation type="submission" date="2020-11" db="EMBL/GenBank/DDBJ databases">
        <authorList>
            <person name="Tran Van P."/>
        </authorList>
    </citation>
    <scope>NUCLEOTIDE SEQUENCE</scope>
</reference>
<sequence length="310" mass="34792">VITSPSGAAIRDILNVLQRRCPHIPVTIYPVAVQGEQAKNEIVAALRRANHDRRELPCDVLILARGGGSLEDLWAFNEEIVALAIHDSELPVISGVGHEIDFTIADFVADQRAPTPSAAAELISQDSTILAQHLQRSLQQLSNQLQRQLKTQQTRLQNLSARLNTQQPESKLQQQSQRVDELDNRLAQALTRNLNRHQDKLSHLNSALQQQSPAPLIRQRQHDLQQLHHQLGLLVAQKLDKQQDQLQIHAARLDAYSPLATLKRGYSLTYDKKRRLIKSVKQVKPGQTITTQLADGTVESTVEQVQRDSF</sequence>
<gene>
    <name evidence="1" type="ORF">CTOB1V02_LOCUS16082</name>
</gene>
<accession>A0A7R9A061</accession>
<name>A0A7R9A061_9CRUS</name>
<dbReference type="EMBL" id="OB698765">
    <property type="protein sequence ID" value="CAD7238267.1"/>
    <property type="molecule type" value="Genomic_DNA"/>
</dbReference>